<comment type="cofactor">
    <cofactor evidence="1">
        <name>FAD</name>
        <dbReference type="ChEBI" id="CHEBI:57692"/>
    </cofactor>
</comment>
<dbReference type="eggNOG" id="COG0446">
    <property type="taxonomic scope" value="Bacteria"/>
</dbReference>
<dbReference type="AlphaFoldDB" id="G5KCM3"/>
<dbReference type="SUPFAM" id="SSF51905">
    <property type="entry name" value="FAD/NAD(P)-binding domain"/>
    <property type="match status" value="1"/>
</dbReference>
<evidence type="ECO:0000256" key="5">
    <source>
        <dbReference type="ARBA" id="ARBA00023284"/>
    </source>
</evidence>
<dbReference type="Gene3D" id="3.30.390.30">
    <property type="match status" value="1"/>
</dbReference>
<dbReference type="SUPFAM" id="SSF55424">
    <property type="entry name" value="FAD/NAD-linked reductases, dimerisation (C-terminal) domain"/>
    <property type="match status" value="1"/>
</dbReference>
<reference evidence="7 8" key="1">
    <citation type="journal article" date="2014" name="Int. J. Syst. Evol. Microbiol.">
        <title>Phylogenomics and the dynamic genome evolution of the genus Streptococcus.</title>
        <authorList>
            <consortium name="The Broad Institute Genome Sequencing Platform"/>
            <person name="Richards V.P."/>
            <person name="Palmer S.R."/>
            <person name="Pavinski Bitar P.D."/>
            <person name="Qin X."/>
            <person name="Weinstock G.M."/>
            <person name="Highlander S.K."/>
            <person name="Town C.D."/>
            <person name="Burne R.A."/>
            <person name="Stanhope M.J."/>
        </authorList>
    </citation>
    <scope>NUCLEOTIDE SEQUENCE [LARGE SCALE GENOMIC DNA]</scope>
    <source>
        <strain evidence="7 8">2285-97</strain>
    </source>
</reference>
<dbReference type="Gene3D" id="3.50.50.60">
    <property type="entry name" value="FAD/NAD(P)-binding domain"/>
    <property type="match status" value="2"/>
</dbReference>
<evidence type="ECO:0000259" key="6">
    <source>
        <dbReference type="Pfam" id="PF07992"/>
    </source>
</evidence>
<organism evidence="7 8">
    <name type="scientific">Streptococcus urinalis 2285-97</name>
    <dbReference type="NCBI Taxonomy" id="764291"/>
    <lineage>
        <taxon>Bacteria</taxon>
        <taxon>Bacillati</taxon>
        <taxon>Bacillota</taxon>
        <taxon>Bacilli</taxon>
        <taxon>Lactobacillales</taxon>
        <taxon>Streptococcaceae</taxon>
        <taxon>Streptococcus</taxon>
    </lineage>
</organism>
<evidence type="ECO:0000313" key="7">
    <source>
        <dbReference type="EMBL" id="EHJ57456.1"/>
    </source>
</evidence>
<keyword evidence="4" id="KW-0560">Oxidoreductase</keyword>
<comment type="caution">
    <text evidence="7">The sequence shown here is derived from an EMBL/GenBank/DDBJ whole genome shotgun (WGS) entry which is preliminary data.</text>
</comment>
<dbReference type="Pfam" id="PF07992">
    <property type="entry name" value="Pyr_redox_2"/>
    <property type="match status" value="1"/>
</dbReference>
<dbReference type="PANTHER" id="PTHR43429:SF1">
    <property type="entry name" value="NAD(P)H SULFUR OXIDOREDUCTASE (COA-DEPENDENT)"/>
    <property type="match status" value="1"/>
</dbReference>
<name>G5KCM3_9STRE</name>
<dbReference type="InterPro" id="IPR023753">
    <property type="entry name" value="FAD/NAD-binding_dom"/>
</dbReference>
<evidence type="ECO:0000256" key="3">
    <source>
        <dbReference type="ARBA" id="ARBA00022827"/>
    </source>
</evidence>
<evidence type="ECO:0000256" key="1">
    <source>
        <dbReference type="ARBA" id="ARBA00001974"/>
    </source>
</evidence>
<dbReference type="STRING" id="764291.STRUR_0458"/>
<keyword evidence="8" id="KW-1185">Reference proteome</keyword>
<keyword evidence="5" id="KW-0676">Redox-active center</keyword>
<dbReference type="InterPro" id="IPR036188">
    <property type="entry name" value="FAD/NAD-bd_sf"/>
</dbReference>
<dbReference type="InterPro" id="IPR050260">
    <property type="entry name" value="FAD-bd_OxRdtase"/>
</dbReference>
<gene>
    <name evidence="7" type="ORF">STRUR_0458</name>
</gene>
<feature type="domain" description="FAD/NAD(P)-binding" evidence="6">
    <location>
        <begin position="2"/>
        <end position="104"/>
    </location>
</feature>
<keyword evidence="3" id="KW-0274">FAD</keyword>
<accession>G5KCM3</accession>
<keyword evidence="2" id="KW-0285">Flavoprotein</keyword>
<evidence type="ECO:0000313" key="8">
    <source>
        <dbReference type="Proteomes" id="UP000005388"/>
    </source>
</evidence>
<dbReference type="GO" id="GO:0016491">
    <property type="term" value="F:oxidoreductase activity"/>
    <property type="evidence" value="ECO:0007669"/>
    <property type="project" value="UniProtKB-KW"/>
</dbReference>
<evidence type="ECO:0000256" key="2">
    <source>
        <dbReference type="ARBA" id="ARBA00022630"/>
    </source>
</evidence>
<dbReference type="PANTHER" id="PTHR43429">
    <property type="entry name" value="PYRIDINE NUCLEOTIDE-DISULFIDE OXIDOREDUCTASE DOMAIN-CONTAINING"/>
    <property type="match status" value="1"/>
</dbReference>
<dbReference type="Proteomes" id="UP000005388">
    <property type="component" value="Unassembled WGS sequence"/>
</dbReference>
<protein>
    <submittedName>
        <fullName evidence="7">Pyridine nucleotide-disulfide oxidoreductase</fullName>
    </submittedName>
</protein>
<sequence>MDRLDYRQFDSAMLNPLEAAIAETSVTLIRNERVEEIKECQSGIRAITKSQRIIEADVVLLAVNFRPNSHLLDGICEKHSDLTIKVNQNMQTSQSTIYAIGDLVSCPMFSLDENYYAPLINHVIRTGQKVAYHFLGVKTPPLRTTKVMGSHHFGFYRSSIGLTEEEASLYQDTISYVYRNLEKGNIFCLKLIASKKEGKLLRAQILSKETNLMLANQLSQAISYSLTDQDLAFQDFIYSKGNADMADYLHKASLKLFEKRHGLC</sequence>
<evidence type="ECO:0000256" key="4">
    <source>
        <dbReference type="ARBA" id="ARBA00023002"/>
    </source>
</evidence>
<dbReference type="InterPro" id="IPR016156">
    <property type="entry name" value="FAD/NAD-linked_Rdtase_dimer_sf"/>
</dbReference>
<proteinExistence type="predicted"/>
<dbReference type="PRINTS" id="PR00368">
    <property type="entry name" value="FADPNR"/>
</dbReference>
<dbReference type="EMBL" id="AEUZ02000001">
    <property type="protein sequence ID" value="EHJ57456.1"/>
    <property type="molecule type" value="Genomic_DNA"/>
</dbReference>